<dbReference type="HOGENOM" id="CLU_190653_0_0_3"/>
<evidence type="ECO:0000313" key="3">
    <source>
        <dbReference type="Proteomes" id="UP000010471"/>
    </source>
</evidence>
<dbReference type="RefSeq" id="WP_015180647.1">
    <property type="nucleotide sequence ID" value="NC_019738.1"/>
</dbReference>
<proteinExistence type="predicted"/>
<dbReference type="Proteomes" id="UP000010471">
    <property type="component" value="Chromosome"/>
</dbReference>
<accession>K9W8C3</accession>
<feature type="region of interest" description="Disordered" evidence="1">
    <location>
        <begin position="1"/>
        <end position="25"/>
    </location>
</feature>
<gene>
    <name evidence="2" type="ORF">Mic7113_0567</name>
</gene>
<evidence type="ECO:0000256" key="1">
    <source>
        <dbReference type="SAM" id="MobiDB-lite"/>
    </source>
</evidence>
<protein>
    <submittedName>
        <fullName evidence="2">Uncharacterized protein</fullName>
    </submittedName>
</protein>
<evidence type="ECO:0000313" key="2">
    <source>
        <dbReference type="EMBL" id="AFZ16483.1"/>
    </source>
</evidence>
<dbReference type="eggNOG" id="ENOG5033CJ0">
    <property type="taxonomic scope" value="Bacteria"/>
</dbReference>
<name>K9W8C3_9CYAN</name>
<reference evidence="2 3" key="1">
    <citation type="submission" date="2012-06" db="EMBL/GenBank/DDBJ databases">
        <title>Finished chromosome of genome of Microcoleus sp. PCC 7113.</title>
        <authorList>
            <consortium name="US DOE Joint Genome Institute"/>
            <person name="Gugger M."/>
            <person name="Coursin T."/>
            <person name="Rippka R."/>
            <person name="Tandeau De Marsac N."/>
            <person name="Huntemann M."/>
            <person name="Wei C.-L."/>
            <person name="Han J."/>
            <person name="Detter J.C."/>
            <person name="Han C."/>
            <person name="Tapia R."/>
            <person name="Chen A."/>
            <person name="Kyrpides N."/>
            <person name="Mavromatis K."/>
            <person name="Markowitz V."/>
            <person name="Szeto E."/>
            <person name="Ivanova N."/>
            <person name="Pagani I."/>
            <person name="Pati A."/>
            <person name="Goodwin L."/>
            <person name="Nordberg H.P."/>
            <person name="Cantor M.N."/>
            <person name="Hua S.X."/>
            <person name="Woyke T."/>
            <person name="Kerfeld C.A."/>
        </authorList>
    </citation>
    <scope>NUCLEOTIDE SEQUENCE [LARGE SCALE GENOMIC DNA]</scope>
    <source>
        <strain evidence="2 3">PCC 7113</strain>
    </source>
</reference>
<dbReference type="STRING" id="1173027.Mic7113_0567"/>
<sequence length="86" mass="9855">MRNRKEPEKMDENNEEQMLDRKTAAKESALTNELTKLGNQAVKKGLISGHGYHGGKYEILCNGQIFLLTPEQAHTYLKDLVKHHHK</sequence>
<dbReference type="AlphaFoldDB" id="K9W8C3"/>
<dbReference type="EMBL" id="CP003630">
    <property type="protein sequence ID" value="AFZ16483.1"/>
    <property type="molecule type" value="Genomic_DNA"/>
</dbReference>
<keyword evidence="3" id="KW-1185">Reference proteome</keyword>
<dbReference type="KEGG" id="mic:Mic7113_0567"/>
<organism evidence="2 3">
    <name type="scientific">Allocoleopsis franciscana PCC 7113</name>
    <dbReference type="NCBI Taxonomy" id="1173027"/>
    <lineage>
        <taxon>Bacteria</taxon>
        <taxon>Bacillati</taxon>
        <taxon>Cyanobacteriota</taxon>
        <taxon>Cyanophyceae</taxon>
        <taxon>Coleofasciculales</taxon>
        <taxon>Coleofasciculaceae</taxon>
        <taxon>Allocoleopsis</taxon>
        <taxon>Allocoleopsis franciscana</taxon>
    </lineage>
</organism>